<evidence type="ECO:0000256" key="6">
    <source>
        <dbReference type="ARBA" id="ARBA00022927"/>
    </source>
</evidence>
<sequence length="323" mass="37272">MVTSTAPSSLGALRSLTDVYIMLRNGALQNRHLFAEEVNQRSEDRMTLIPLHDFDSENAVSRTDERIPPEWVHVIDEIQFEATKVRRQIKELKELQQKHVSRPSFSDEVSVEEQKIEQVTADVTRTLNHAQNLLHLVTRSSSSSSTMENFRSNVVVAHVQLLQQLTSEFQRCQNEYLHKIQTRESSYQKYFEPFQNVGAACLPDFERDEATDELGKITMKELQVLEENTLFVKEREREISQISKSIGEINQLFRDLASFVIDQGAVLDRIDCNVEQSSIKTRAALTSIRSAEKYQRKSRKLIVIFVLFGLCIFLIFLMIFVKS</sequence>
<dbReference type="Gene3D" id="1.20.58.70">
    <property type="match status" value="1"/>
</dbReference>
<keyword evidence="7" id="KW-1133">Transmembrane helix</keyword>
<evidence type="ECO:0000313" key="12">
    <source>
        <dbReference type="Proteomes" id="UP000030764"/>
    </source>
</evidence>
<dbReference type="Pfam" id="PF05739">
    <property type="entry name" value="SNARE"/>
    <property type="match status" value="1"/>
</dbReference>
<dbReference type="SMART" id="SM00397">
    <property type="entry name" value="t_SNARE"/>
    <property type="match status" value="1"/>
</dbReference>
<evidence type="ECO:0000256" key="8">
    <source>
        <dbReference type="ARBA" id="ARBA00023034"/>
    </source>
</evidence>
<dbReference type="GO" id="GO:0006886">
    <property type="term" value="P:intracellular protein transport"/>
    <property type="evidence" value="ECO:0007669"/>
    <property type="project" value="InterPro"/>
</dbReference>
<dbReference type="OrthoDB" id="10251371at2759"/>
<dbReference type="GO" id="GO:0005484">
    <property type="term" value="F:SNAP receptor activity"/>
    <property type="evidence" value="ECO:0007669"/>
    <property type="project" value="InterPro"/>
</dbReference>
<evidence type="ECO:0000256" key="1">
    <source>
        <dbReference type="ARBA" id="ARBA00004409"/>
    </source>
</evidence>
<dbReference type="SUPFAM" id="SSF47661">
    <property type="entry name" value="t-snare proteins"/>
    <property type="match status" value="1"/>
</dbReference>
<dbReference type="InterPro" id="IPR000727">
    <property type="entry name" value="T_SNARE_dom"/>
</dbReference>
<evidence type="ECO:0000256" key="9">
    <source>
        <dbReference type="ARBA" id="ARBA00023054"/>
    </source>
</evidence>
<keyword evidence="6" id="KW-0653">Protein transport</keyword>
<comment type="similarity">
    <text evidence="2">Belongs to the syntaxin family.</text>
</comment>
<name>A0A085M650_9BILA</name>
<keyword evidence="10" id="KW-0472">Membrane</keyword>
<keyword evidence="9" id="KW-0175">Coiled coil</keyword>
<comment type="subcellular location">
    <subcellularLocation>
        <location evidence="1">Golgi apparatus membrane</location>
        <topology evidence="1">Single-pass type IV membrane protein</topology>
    </subcellularLocation>
</comment>
<keyword evidence="5" id="KW-0532">Neurotransmitter transport</keyword>
<dbReference type="InterPro" id="IPR006012">
    <property type="entry name" value="Syntaxin/epimorphin_CS"/>
</dbReference>
<dbReference type="Proteomes" id="UP000030764">
    <property type="component" value="Unassembled WGS sequence"/>
</dbReference>
<evidence type="ECO:0000313" key="11">
    <source>
        <dbReference type="EMBL" id="KFD52696.1"/>
    </source>
</evidence>
<dbReference type="GO" id="GO:0000149">
    <property type="term" value="F:SNARE binding"/>
    <property type="evidence" value="ECO:0007669"/>
    <property type="project" value="TreeGrafter"/>
</dbReference>
<dbReference type="AlphaFoldDB" id="A0A085M650"/>
<keyword evidence="8" id="KW-0333">Golgi apparatus</keyword>
<proteinExistence type="inferred from homology"/>
<dbReference type="GO" id="GO:0006836">
    <property type="term" value="P:neurotransmitter transport"/>
    <property type="evidence" value="ECO:0007669"/>
    <property type="project" value="UniProtKB-KW"/>
</dbReference>
<dbReference type="InterPro" id="IPR010989">
    <property type="entry name" value="SNARE"/>
</dbReference>
<dbReference type="PROSITE" id="PS50192">
    <property type="entry name" value="T_SNARE"/>
    <property type="match status" value="1"/>
</dbReference>
<evidence type="ECO:0000256" key="3">
    <source>
        <dbReference type="ARBA" id="ARBA00022448"/>
    </source>
</evidence>
<reference evidence="11 12" key="1">
    <citation type="journal article" date="2014" name="Nat. Genet.">
        <title>Genome and transcriptome of the porcine whipworm Trichuris suis.</title>
        <authorList>
            <person name="Jex A.R."/>
            <person name="Nejsum P."/>
            <person name="Schwarz E.M."/>
            <person name="Hu L."/>
            <person name="Young N.D."/>
            <person name="Hall R.S."/>
            <person name="Korhonen P.K."/>
            <person name="Liao S."/>
            <person name="Thamsborg S."/>
            <person name="Xia J."/>
            <person name="Xu P."/>
            <person name="Wang S."/>
            <person name="Scheerlinck J.P."/>
            <person name="Hofmann A."/>
            <person name="Sternberg P.W."/>
            <person name="Wang J."/>
            <person name="Gasser R.B."/>
        </authorList>
    </citation>
    <scope>NUCLEOTIDE SEQUENCE [LARGE SCALE GENOMIC DNA]</scope>
    <source>
        <strain evidence="11">DCEP-RM93M</strain>
    </source>
</reference>
<accession>A0A085M650</accession>
<evidence type="ECO:0000256" key="2">
    <source>
        <dbReference type="ARBA" id="ARBA00009063"/>
    </source>
</evidence>
<keyword evidence="12" id="KW-1185">Reference proteome</keyword>
<dbReference type="PANTHER" id="PTHR19957">
    <property type="entry name" value="SYNTAXIN"/>
    <property type="match status" value="1"/>
</dbReference>
<dbReference type="PANTHER" id="PTHR19957:SF83">
    <property type="entry name" value="SYNTAXIN-16"/>
    <property type="match status" value="1"/>
</dbReference>
<dbReference type="EMBL" id="KL363224">
    <property type="protein sequence ID" value="KFD52696.1"/>
    <property type="molecule type" value="Genomic_DNA"/>
</dbReference>
<evidence type="ECO:0000256" key="4">
    <source>
        <dbReference type="ARBA" id="ARBA00022692"/>
    </source>
</evidence>
<dbReference type="GO" id="GO:0006906">
    <property type="term" value="P:vesicle fusion"/>
    <property type="evidence" value="ECO:0007669"/>
    <property type="project" value="TreeGrafter"/>
</dbReference>
<evidence type="ECO:0000256" key="10">
    <source>
        <dbReference type="ARBA" id="ARBA00023136"/>
    </source>
</evidence>
<dbReference type="GO" id="GO:0048278">
    <property type="term" value="P:vesicle docking"/>
    <property type="evidence" value="ECO:0007669"/>
    <property type="project" value="TreeGrafter"/>
</dbReference>
<organism evidence="11 12">
    <name type="scientific">Trichuris suis</name>
    <name type="common">pig whipworm</name>
    <dbReference type="NCBI Taxonomy" id="68888"/>
    <lineage>
        <taxon>Eukaryota</taxon>
        <taxon>Metazoa</taxon>
        <taxon>Ecdysozoa</taxon>
        <taxon>Nematoda</taxon>
        <taxon>Enoplea</taxon>
        <taxon>Dorylaimia</taxon>
        <taxon>Trichinellida</taxon>
        <taxon>Trichuridae</taxon>
        <taxon>Trichuris</taxon>
    </lineage>
</organism>
<dbReference type="GO" id="GO:0000139">
    <property type="term" value="C:Golgi membrane"/>
    <property type="evidence" value="ECO:0007669"/>
    <property type="project" value="UniProtKB-SubCell"/>
</dbReference>
<evidence type="ECO:0000256" key="7">
    <source>
        <dbReference type="ARBA" id="ARBA00022989"/>
    </source>
</evidence>
<keyword evidence="3" id="KW-0813">Transport</keyword>
<gene>
    <name evidence="11" type="ORF">M513_06352</name>
</gene>
<dbReference type="GO" id="GO:0031201">
    <property type="term" value="C:SNARE complex"/>
    <property type="evidence" value="ECO:0007669"/>
    <property type="project" value="TreeGrafter"/>
</dbReference>
<evidence type="ECO:0000256" key="5">
    <source>
        <dbReference type="ARBA" id="ARBA00022775"/>
    </source>
</evidence>
<dbReference type="CDD" id="cd15845">
    <property type="entry name" value="SNARE_syntaxin16"/>
    <property type="match status" value="1"/>
</dbReference>
<keyword evidence="4" id="KW-0812">Transmembrane</keyword>
<dbReference type="InterPro" id="IPR045242">
    <property type="entry name" value="Syntaxin"/>
</dbReference>
<protein>
    <submittedName>
        <fullName evidence="11">Uncharacterized protein</fullName>
    </submittedName>
</protein>
<dbReference type="PROSITE" id="PS00914">
    <property type="entry name" value="SYNTAXIN"/>
    <property type="match status" value="1"/>
</dbReference>